<feature type="transmembrane region" description="Helical" evidence="1">
    <location>
        <begin position="118"/>
        <end position="146"/>
    </location>
</feature>
<keyword evidence="1" id="KW-0812">Transmembrane</keyword>
<dbReference type="AlphaFoldDB" id="A0A8R1I077"/>
<dbReference type="Proteomes" id="UP000005237">
    <property type="component" value="Unassembled WGS sequence"/>
</dbReference>
<keyword evidence="1" id="KW-0472">Membrane</keyword>
<feature type="transmembrane region" description="Helical" evidence="1">
    <location>
        <begin position="21"/>
        <end position="41"/>
    </location>
</feature>
<dbReference type="PANTHER" id="PTHR46964:SF1">
    <property type="entry name" value="G PROTEIN-COUPLED RECEPTOR-RELATED"/>
    <property type="match status" value="1"/>
</dbReference>
<keyword evidence="3" id="KW-1185">Reference proteome</keyword>
<accession>A0A8R1I077</accession>
<feature type="transmembrane region" description="Helical" evidence="1">
    <location>
        <begin position="62"/>
        <end position="81"/>
    </location>
</feature>
<dbReference type="InterPro" id="IPR019429">
    <property type="entry name" value="7TM_GPCR_serpentine_rcpt_Sri"/>
</dbReference>
<organism evidence="2 3">
    <name type="scientific">Caenorhabditis japonica</name>
    <dbReference type="NCBI Taxonomy" id="281687"/>
    <lineage>
        <taxon>Eukaryota</taxon>
        <taxon>Metazoa</taxon>
        <taxon>Ecdysozoa</taxon>
        <taxon>Nematoda</taxon>
        <taxon>Chromadorea</taxon>
        <taxon>Rhabditida</taxon>
        <taxon>Rhabditina</taxon>
        <taxon>Rhabditomorpha</taxon>
        <taxon>Rhabditoidea</taxon>
        <taxon>Rhabditidae</taxon>
        <taxon>Peloderinae</taxon>
        <taxon>Caenorhabditis</taxon>
    </lineage>
</organism>
<dbReference type="EnsemblMetazoa" id="CJA15927b.1">
    <property type="protein sequence ID" value="CJA15927b.1"/>
    <property type="gene ID" value="WBGene00135131"/>
</dbReference>
<name>A0A8R1I077_CAEJA</name>
<dbReference type="Pfam" id="PF10327">
    <property type="entry name" value="7TM_GPCR_Sri"/>
    <property type="match status" value="1"/>
</dbReference>
<reference evidence="2" key="2">
    <citation type="submission" date="2022-06" db="UniProtKB">
        <authorList>
            <consortium name="EnsemblMetazoa"/>
        </authorList>
    </citation>
    <scope>IDENTIFICATION</scope>
    <source>
        <strain evidence="2">DF5081</strain>
    </source>
</reference>
<sequence length="241" mass="27812">MVGGYNTGRFFGQFIASHHSMTIWVLVFCFELAAGLTCFVYRHQAAARINQPHKSRLLVEKTALFFTHLFPFATSFCLYNSNLTPQQKHVYLKENYPQCLFWMGIDGFEVYDYRMNPWLTVTGVGAFSFIFVIAWYCFYLGVHTAIVLQRVRHHLAPSTYHMHKAALISLVMQLVIPGVLIIVPLDLCMFVVITGAQDMQELATDSMFLVGSHSMCQCIVMILSNSTYRRIVKEKFWYIFK</sequence>
<evidence type="ECO:0000313" key="2">
    <source>
        <dbReference type="EnsemblMetazoa" id="CJA15927b.1"/>
    </source>
</evidence>
<keyword evidence="1" id="KW-1133">Transmembrane helix</keyword>
<dbReference type="PANTHER" id="PTHR46964">
    <property type="entry name" value="SERPENTINE RECEPTOR, CLASS I-RELATED"/>
    <property type="match status" value="1"/>
</dbReference>
<evidence type="ECO:0000313" key="3">
    <source>
        <dbReference type="Proteomes" id="UP000005237"/>
    </source>
</evidence>
<feature type="transmembrane region" description="Helical" evidence="1">
    <location>
        <begin position="206"/>
        <end position="223"/>
    </location>
</feature>
<reference evidence="3" key="1">
    <citation type="submission" date="2010-08" db="EMBL/GenBank/DDBJ databases">
        <authorList>
            <consortium name="Caenorhabditis japonica Sequencing Consortium"/>
            <person name="Wilson R.K."/>
        </authorList>
    </citation>
    <scope>NUCLEOTIDE SEQUENCE [LARGE SCALE GENOMIC DNA]</scope>
    <source>
        <strain evidence="3">DF5081</strain>
    </source>
</reference>
<evidence type="ECO:0000256" key="1">
    <source>
        <dbReference type="SAM" id="Phobius"/>
    </source>
</evidence>
<protein>
    <submittedName>
        <fullName evidence="2">Uncharacterized protein</fullName>
    </submittedName>
</protein>
<proteinExistence type="predicted"/>
<feature type="transmembrane region" description="Helical" evidence="1">
    <location>
        <begin position="167"/>
        <end position="194"/>
    </location>
</feature>